<name>A0A2R4VUL1_9PROT</name>
<dbReference type="Gene3D" id="2.60.60.40">
    <property type="match status" value="1"/>
</dbReference>
<comment type="similarity">
    <text evidence="1 5">Belongs to the peptidase S8 family.</text>
</comment>
<evidence type="ECO:0000256" key="5">
    <source>
        <dbReference type="PROSITE-ProRule" id="PRU01240"/>
    </source>
</evidence>
<geneLocation type="plasmid" evidence="9 10">
    <name>pYZ4</name>
</geneLocation>
<feature type="active site" description="Charge relay system" evidence="5">
    <location>
        <position position="64"/>
    </location>
</feature>
<dbReference type="Pfam" id="PF00082">
    <property type="entry name" value="Peptidase_S8"/>
    <property type="match status" value="1"/>
</dbReference>
<evidence type="ECO:0000256" key="1">
    <source>
        <dbReference type="ARBA" id="ARBA00011073"/>
    </source>
</evidence>
<evidence type="ECO:0000256" key="3">
    <source>
        <dbReference type="ARBA" id="ARBA00022801"/>
    </source>
</evidence>
<reference evidence="9 10" key="1">
    <citation type="submission" date="2018-04" db="EMBL/GenBank/DDBJ databases">
        <title>Complete genome sequence of the nitrogen-fixing bacterium Azospirillum humicireducens type strain SgZ-5.</title>
        <authorList>
            <person name="Yu Z."/>
        </authorList>
    </citation>
    <scope>NUCLEOTIDE SEQUENCE [LARGE SCALE GENOMIC DNA]</scope>
    <source>
        <strain evidence="9 10">SgZ-5</strain>
        <plasmid evidence="9 10">pYZ4</plasmid>
    </source>
</reference>
<sequence>MGISRTFVRQSQSVPKTAPSLSSEGHTARRHTPFRIFHRRRTAGTDSMANSIHTGSGGTVVVIDSGWSPTWETAASVVYQHDYADNDGDARNPAADTHGALVASRILSQAPDVGIIALKVMQDGSTTASGAVIEQALQWVVAHASDHNVVGVNLSLAGGSASSEMTTILSDELASLAAKRVLVSAAAGNAGQNGTATDVSYFAADHNTICVSASTGDGTLPGWAQRNPGITDLCADGTDIRLTDLAGRTVTANGSSFAAPTVTAAVALAQQEALALRGSALSQDEFLSLAKQTGTPVGATGYTDLNAQALLAKIGETYGAPETPGTGTDATATAAILVNAKGTAAAGVNAHFTLLVDGQAVGGATVGSAAKTYAFTAGVSADSAHTVQIRYDNDGFAGGQDRNLFVDSVTVNGRSYAATDAAVTYDKGAPDGRDVVEGQSGMWWNGTLVVAADKSLFGAQPPSQAQVAELQAGDLLGHAVSADAAWHGIADSMAAWMPETVSGFENAAHGLHAWCETHDPASSP</sequence>
<feature type="region of interest" description="Disordered" evidence="6">
    <location>
        <begin position="1"/>
        <end position="30"/>
    </location>
</feature>
<feature type="active site" description="Charge relay system" evidence="5">
    <location>
        <position position="256"/>
    </location>
</feature>
<feature type="domain" description="Carbohydrate binding module xylan-binding" evidence="8">
    <location>
        <begin position="336"/>
        <end position="425"/>
    </location>
</feature>
<keyword evidence="9" id="KW-0614">Plasmid</keyword>
<keyword evidence="10" id="KW-1185">Reference proteome</keyword>
<dbReference type="AlphaFoldDB" id="A0A2R4VUL1"/>
<dbReference type="GO" id="GO:0004252">
    <property type="term" value="F:serine-type endopeptidase activity"/>
    <property type="evidence" value="ECO:0007669"/>
    <property type="project" value="UniProtKB-UniRule"/>
</dbReference>
<dbReference type="GO" id="GO:0006508">
    <property type="term" value="P:proteolysis"/>
    <property type="evidence" value="ECO:0007669"/>
    <property type="project" value="UniProtKB-KW"/>
</dbReference>
<keyword evidence="3 5" id="KW-0378">Hydrolase</keyword>
<dbReference type="PANTHER" id="PTHR43399:SF4">
    <property type="entry name" value="CELL WALL-ASSOCIATED PROTEASE"/>
    <property type="match status" value="1"/>
</dbReference>
<evidence type="ECO:0000256" key="2">
    <source>
        <dbReference type="ARBA" id="ARBA00022670"/>
    </source>
</evidence>
<feature type="compositionally biased region" description="Polar residues" evidence="6">
    <location>
        <begin position="7"/>
        <end position="25"/>
    </location>
</feature>
<keyword evidence="2 5" id="KW-0645">Protease</keyword>
<dbReference type="InterPro" id="IPR015500">
    <property type="entry name" value="Peptidase_S8_subtilisin-rel"/>
</dbReference>
<dbReference type="SUPFAM" id="SSF52743">
    <property type="entry name" value="Subtilisin-like"/>
    <property type="match status" value="1"/>
</dbReference>
<evidence type="ECO:0008006" key="11">
    <source>
        <dbReference type="Google" id="ProtNLM"/>
    </source>
</evidence>
<dbReference type="InterPro" id="IPR031768">
    <property type="entry name" value="CBM60_xylan-bd"/>
</dbReference>
<dbReference type="KEGG" id="ahu:A6A40_24065"/>
<dbReference type="Pfam" id="PF16841">
    <property type="entry name" value="CBM60"/>
    <property type="match status" value="1"/>
</dbReference>
<gene>
    <name evidence="9" type="ORF">A6A40_24065</name>
</gene>
<protein>
    <recommendedName>
        <fullName evidence="11">Peptidase S8/S53 domain-containing protein</fullName>
    </recommendedName>
</protein>
<dbReference type="PANTHER" id="PTHR43399">
    <property type="entry name" value="SUBTILISIN-RELATED"/>
    <property type="match status" value="1"/>
</dbReference>
<dbReference type="InterPro" id="IPR000209">
    <property type="entry name" value="Peptidase_S8/S53_dom"/>
</dbReference>
<evidence type="ECO:0000313" key="10">
    <source>
        <dbReference type="Proteomes" id="UP000077405"/>
    </source>
</evidence>
<dbReference type="EMBL" id="CP028905">
    <property type="protein sequence ID" value="AWB08112.1"/>
    <property type="molecule type" value="Genomic_DNA"/>
</dbReference>
<evidence type="ECO:0000313" key="9">
    <source>
        <dbReference type="EMBL" id="AWB08112.1"/>
    </source>
</evidence>
<dbReference type="PRINTS" id="PR00723">
    <property type="entry name" value="SUBTILISIN"/>
</dbReference>
<dbReference type="Gene3D" id="3.40.50.200">
    <property type="entry name" value="Peptidase S8/S53 domain"/>
    <property type="match status" value="1"/>
</dbReference>
<evidence type="ECO:0000256" key="6">
    <source>
        <dbReference type="SAM" id="MobiDB-lite"/>
    </source>
</evidence>
<evidence type="ECO:0000256" key="4">
    <source>
        <dbReference type="ARBA" id="ARBA00022825"/>
    </source>
</evidence>
<organism evidence="9 10">
    <name type="scientific">Azospirillum humicireducens</name>
    <dbReference type="NCBI Taxonomy" id="1226968"/>
    <lineage>
        <taxon>Bacteria</taxon>
        <taxon>Pseudomonadati</taxon>
        <taxon>Pseudomonadota</taxon>
        <taxon>Alphaproteobacteria</taxon>
        <taxon>Rhodospirillales</taxon>
        <taxon>Azospirillaceae</taxon>
        <taxon>Azospirillum</taxon>
    </lineage>
</organism>
<evidence type="ECO:0000259" key="7">
    <source>
        <dbReference type="Pfam" id="PF00082"/>
    </source>
</evidence>
<proteinExistence type="inferred from homology"/>
<dbReference type="InterPro" id="IPR036852">
    <property type="entry name" value="Peptidase_S8/S53_dom_sf"/>
</dbReference>
<dbReference type="InterPro" id="IPR051048">
    <property type="entry name" value="Peptidase_S8/S53_subtilisin"/>
</dbReference>
<dbReference type="PROSITE" id="PS51892">
    <property type="entry name" value="SUBTILASE"/>
    <property type="match status" value="1"/>
</dbReference>
<dbReference type="Proteomes" id="UP000077405">
    <property type="component" value="Plasmid pYZ4"/>
</dbReference>
<feature type="active site" description="Charge relay system" evidence="5">
    <location>
        <position position="98"/>
    </location>
</feature>
<accession>A0A2R4VUL1</accession>
<evidence type="ECO:0000259" key="8">
    <source>
        <dbReference type="Pfam" id="PF16841"/>
    </source>
</evidence>
<keyword evidence="4 5" id="KW-0720">Serine protease</keyword>
<feature type="domain" description="Peptidase S8/S53" evidence="7">
    <location>
        <begin position="55"/>
        <end position="276"/>
    </location>
</feature>